<name>A0A1I5UIS4_9RHOB</name>
<organism evidence="8 9">
    <name type="scientific">Tranquillimonas alkanivorans</name>
    <dbReference type="NCBI Taxonomy" id="441119"/>
    <lineage>
        <taxon>Bacteria</taxon>
        <taxon>Pseudomonadati</taxon>
        <taxon>Pseudomonadota</taxon>
        <taxon>Alphaproteobacteria</taxon>
        <taxon>Rhodobacterales</taxon>
        <taxon>Roseobacteraceae</taxon>
        <taxon>Tranquillimonas</taxon>
    </lineage>
</organism>
<keyword evidence="5 6" id="KW-0472">Membrane</keyword>
<feature type="transmembrane region" description="Helical" evidence="6">
    <location>
        <begin position="218"/>
        <end position="238"/>
    </location>
</feature>
<proteinExistence type="predicted"/>
<keyword evidence="2" id="KW-1003">Cell membrane</keyword>
<keyword evidence="3 6" id="KW-0812">Transmembrane</keyword>
<feature type="transmembrane region" description="Helical" evidence="6">
    <location>
        <begin position="67"/>
        <end position="88"/>
    </location>
</feature>
<evidence type="ECO:0000256" key="5">
    <source>
        <dbReference type="ARBA" id="ARBA00023136"/>
    </source>
</evidence>
<feature type="transmembrane region" description="Helical" evidence="6">
    <location>
        <begin position="245"/>
        <end position="265"/>
    </location>
</feature>
<feature type="transmembrane region" description="Helical" evidence="6">
    <location>
        <begin position="185"/>
        <end position="203"/>
    </location>
</feature>
<keyword evidence="4 6" id="KW-1133">Transmembrane helix</keyword>
<feature type="transmembrane region" description="Helical" evidence="6">
    <location>
        <begin position="271"/>
        <end position="289"/>
    </location>
</feature>
<evidence type="ECO:0000256" key="4">
    <source>
        <dbReference type="ARBA" id="ARBA00022989"/>
    </source>
</evidence>
<dbReference type="EMBL" id="FOXA01000021">
    <property type="protein sequence ID" value="SFP95118.1"/>
    <property type="molecule type" value="Genomic_DNA"/>
</dbReference>
<dbReference type="InterPro" id="IPR051258">
    <property type="entry name" value="Diverse_Substrate_Transporter"/>
</dbReference>
<protein>
    <submittedName>
        <fullName evidence="8">Permease of the drug/metabolite transporter (DMT) superfamily</fullName>
    </submittedName>
</protein>
<dbReference type="InterPro" id="IPR037185">
    <property type="entry name" value="EmrE-like"/>
</dbReference>
<feature type="transmembrane region" description="Helical" evidence="6">
    <location>
        <begin position="127"/>
        <end position="146"/>
    </location>
</feature>
<dbReference type="PANTHER" id="PTHR42920">
    <property type="entry name" value="OS03G0707200 PROTEIN-RELATED"/>
    <property type="match status" value="1"/>
</dbReference>
<keyword evidence="9" id="KW-1185">Reference proteome</keyword>
<gene>
    <name evidence="8" type="ORF">SAMN04488047_12110</name>
</gene>
<feature type="transmembrane region" description="Helical" evidence="6">
    <location>
        <begin position="94"/>
        <end position="115"/>
    </location>
</feature>
<feature type="transmembrane region" description="Helical" evidence="6">
    <location>
        <begin position="152"/>
        <end position="173"/>
    </location>
</feature>
<dbReference type="STRING" id="441119.SAMN04488047_12110"/>
<comment type="subcellular location">
    <subcellularLocation>
        <location evidence="1">Cell membrane</location>
        <topology evidence="1">Multi-pass membrane protein</topology>
    </subcellularLocation>
</comment>
<dbReference type="Proteomes" id="UP000199356">
    <property type="component" value="Unassembled WGS sequence"/>
</dbReference>
<dbReference type="Pfam" id="PF00892">
    <property type="entry name" value="EamA"/>
    <property type="match status" value="2"/>
</dbReference>
<evidence type="ECO:0000256" key="1">
    <source>
        <dbReference type="ARBA" id="ARBA00004651"/>
    </source>
</evidence>
<dbReference type="PANTHER" id="PTHR42920:SF5">
    <property type="entry name" value="EAMA DOMAIN-CONTAINING PROTEIN"/>
    <property type="match status" value="1"/>
</dbReference>
<sequence length="306" mass="32015">MSDTRRTVEGVCLGLLAAVAWGLYNVGAELGQAQGFHPADLTMLRYGGAAALMLPVLIAARHRMPPLSRVAILALLIGPGFALLFNAGFQRAPLSHAVVLGPGTSMLVANLIGVVRDRAPLTRNRSLGMAVLILGLVTIAADQPTAKHWGGSVAVGDLCFLGSGTLWGIHVYLMGRWQMPPVRTTAGVATLSSLVFLPIYFSVFDVTPMPWSAWARQFVYQGAIGGCLAFLVFAAAVLRLGAGRAALFSALVPVVAVLLGIPLAAQVPSVLQWWGVGLATLGLTISLDIRRRRAMASGAGEAGACQ</sequence>
<feature type="transmembrane region" description="Helical" evidence="6">
    <location>
        <begin position="43"/>
        <end position="60"/>
    </location>
</feature>
<evidence type="ECO:0000256" key="3">
    <source>
        <dbReference type="ARBA" id="ARBA00022692"/>
    </source>
</evidence>
<dbReference type="RefSeq" id="WP_093424699.1">
    <property type="nucleotide sequence ID" value="NZ_FOXA01000021.1"/>
</dbReference>
<accession>A0A1I5UIS4</accession>
<dbReference type="OrthoDB" id="7743310at2"/>
<evidence type="ECO:0000256" key="6">
    <source>
        <dbReference type="SAM" id="Phobius"/>
    </source>
</evidence>
<feature type="domain" description="EamA" evidence="7">
    <location>
        <begin position="156"/>
        <end position="285"/>
    </location>
</feature>
<reference evidence="8 9" key="1">
    <citation type="submission" date="2016-10" db="EMBL/GenBank/DDBJ databases">
        <authorList>
            <person name="de Groot N.N."/>
        </authorList>
    </citation>
    <scope>NUCLEOTIDE SEQUENCE [LARGE SCALE GENOMIC DNA]</scope>
    <source>
        <strain evidence="8 9">DSM 19547</strain>
    </source>
</reference>
<dbReference type="SUPFAM" id="SSF103481">
    <property type="entry name" value="Multidrug resistance efflux transporter EmrE"/>
    <property type="match status" value="2"/>
</dbReference>
<dbReference type="AlphaFoldDB" id="A0A1I5UIS4"/>
<evidence type="ECO:0000313" key="8">
    <source>
        <dbReference type="EMBL" id="SFP95118.1"/>
    </source>
</evidence>
<evidence type="ECO:0000256" key="2">
    <source>
        <dbReference type="ARBA" id="ARBA00022475"/>
    </source>
</evidence>
<feature type="domain" description="EamA" evidence="7">
    <location>
        <begin position="10"/>
        <end position="139"/>
    </location>
</feature>
<evidence type="ECO:0000313" key="9">
    <source>
        <dbReference type="Proteomes" id="UP000199356"/>
    </source>
</evidence>
<dbReference type="GO" id="GO:0005886">
    <property type="term" value="C:plasma membrane"/>
    <property type="evidence" value="ECO:0007669"/>
    <property type="project" value="UniProtKB-SubCell"/>
</dbReference>
<evidence type="ECO:0000259" key="7">
    <source>
        <dbReference type="Pfam" id="PF00892"/>
    </source>
</evidence>
<dbReference type="InterPro" id="IPR000620">
    <property type="entry name" value="EamA_dom"/>
</dbReference>